<evidence type="ECO:0000313" key="10">
    <source>
        <dbReference type="EMBL" id="RNL37690.1"/>
    </source>
</evidence>
<dbReference type="Pfam" id="PF02397">
    <property type="entry name" value="Bac_transf"/>
    <property type="match status" value="1"/>
</dbReference>
<sequence>MSVGVGDEGGAGAVKDDAKPLRSISAKSFGYRFVKRAFDIVFSLCVIAVGFAPVALLCLIVCLESPGSPIYLQQRVGHYGVPLRILKLRTMVADSEDVEKYLSPEQLAQWKSERKVDCDPRVTRVGALLRKTSLDELPQFLNVLAGSMSVVGPRPVVEDELAAYGDDLRTFLSAKPGITGWWQVQARNDATYEDGSRQELELYYVRHASLALDARVIAGTVCSIFKGTGK</sequence>
<evidence type="ECO:0000256" key="4">
    <source>
        <dbReference type="ARBA" id="ARBA00022679"/>
    </source>
</evidence>
<feature type="transmembrane region" description="Helical" evidence="8">
    <location>
        <begin position="40"/>
        <end position="63"/>
    </location>
</feature>
<dbReference type="PANTHER" id="PTHR30576:SF4">
    <property type="entry name" value="UNDECAPRENYL-PHOSPHATE GALACTOSE PHOSPHOTRANSFERASE"/>
    <property type="match status" value="1"/>
</dbReference>
<keyword evidence="7 8" id="KW-0472">Membrane</keyword>
<protein>
    <submittedName>
        <fullName evidence="10">Sugar transferase</fullName>
    </submittedName>
</protein>
<accession>A0A3N0ASW9</accession>
<dbReference type="InterPro" id="IPR003362">
    <property type="entry name" value="Bact_transf"/>
</dbReference>
<keyword evidence="6 8" id="KW-1133">Transmembrane helix</keyword>
<evidence type="ECO:0000313" key="11">
    <source>
        <dbReference type="Proteomes" id="UP000278632"/>
    </source>
</evidence>
<comment type="caution">
    <text evidence="10">The sequence shown here is derived from an EMBL/GenBank/DDBJ whole genome shotgun (WGS) entry which is preliminary data.</text>
</comment>
<evidence type="ECO:0000256" key="8">
    <source>
        <dbReference type="SAM" id="Phobius"/>
    </source>
</evidence>
<proteinExistence type="inferred from homology"/>
<keyword evidence="4 10" id="KW-0808">Transferase</keyword>
<comment type="similarity">
    <text evidence="2">Belongs to the bacterial sugar transferase family.</text>
</comment>
<evidence type="ECO:0000256" key="7">
    <source>
        <dbReference type="ARBA" id="ARBA00023136"/>
    </source>
</evidence>
<comment type="subcellular location">
    <subcellularLocation>
        <location evidence="1">Cell membrane</location>
    </subcellularLocation>
</comment>
<dbReference type="AlphaFoldDB" id="A0A3N0ASW9"/>
<dbReference type="GO" id="GO:0005886">
    <property type="term" value="C:plasma membrane"/>
    <property type="evidence" value="ECO:0007669"/>
    <property type="project" value="UniProtKB-SubCell"/>
</dbReference>
<name>A0A3N0ASW9_9ACTN</name>
<organism evidence="10 11">
    <name type="scientific">Paraeggerthella hongkongensis</name>
    <dbReference type="NCBI Taxonomy" id="230658"/>
    <lineage>
        <taxon>Bacteria</taxon>
        <taxon>Bacillati</taxon>
        <taxon>Actinomycetota</taxon>
        <taxon>Coriobacteriia</taxon>
        <taxon>Eggerthellales</taxon>
        <taxon>Eggerthellaceae</taxon>
        <taxon>Paraeggerthella</taxon>
    </lineage>
</organism>
<keyword evidence="3" id="KW-1003">Cell membrane</keyword>
<keyword evidence="11" id="KW-1185">Reference proteome</keyword>
<evidence type="ECO:0000256" key="3">
    <source>
        <dbReference type="ARBA" id="ARBA00022475"/>
    </source>
</evidence>
<dbReference type="PANTHER" id="PTHR30576">
    <property type="entry name" value="COLANIC BIOSYNTHESIS UDP-GLUCOSE LIPID CARRIER TRANSFERASE"/>
    <property type="match status" value="1"/>
</dbReference>
<evidence type="ECO:0000259" key="9">
    <source>
        <dbReference type="Pfam" id="PF02397"/>
    </source>
</evidence>
<gene>
    <name evidence="10" type="ORF">DMP08_12235</name>
</gene>
<dbReference type="GO" id="GO:0016780">
    <property type="term" value="F:phosphotransferase activity, for other substituted phosphate groups"/>
    <property type="evidence" value="ECO:0007669"/>
    <property type="project" value="TreeGrafter"/>
</dbReference>
<keyword evidence="5 8" id="KW-0812">Transmembrane</keyword>
<evidence type="ECO:0000256" key="6">
    <source>
        <dbReference type="ARBA" id="ARBA00022989"/>
    </source>
</evidence>
<reference evidence="11" key="1">
    <citation type="submission" date="2018-05" db="EMBL/GenBank/DDBJ databases">
        <title>Genome Sequencing of selected type strains of the family Eggerthellaceae.</title>
        <authorList>
            <person name="Danylec N."/>
            <person name="Stoll D.A."/>
            <person name="Doetsch A."/>
            <person name="Huch M."/>
        </authorList>
    </citation>
    <scope>NUCLEOTIDE SEQUENCE [LARGE SCALE GENOMIC DNA]</scope>
    <source>
        <strain evidence="11">DSM 16106</strain>
    </source>
</reference>
<dbReference type="EMBL" id="QICD01000050">
    <property type="protein sequence ID" value="RNL37690.1"/>
    <property type="molecule type" value="Genomic_DNA"/>
</dbReference>
<dbReference type="Proteomes" id="UP000278632">
    <property type="component" value="Unassembled WGS sequence"/>
</dbReference>
<feature type="domain" description="Bacterial sugar transferase" evidence="9">
    <location>
        <begin position="35"/>
        <end position="225"/>
    </location>
</feature>
<evidence type="ECO:0000256" key="1">
    <source>
        <dbReference type="ARBA" id="ARBA00004236"/>
    </source>
</evidence>
<evidence type="ECO:0000256" key="2">
    <source>
        <dbReference type="ARBA" id="ARBA00006464"/>
    </source>
</evidence>
<evidence type="ECO:0000256" key="5">
    <source>
        <dbReference type="ARBA" id="ARBA00022692"/>
    </source>
</evidence>
<dbReference type="OrthoDB" id="9808602at2"/>